<accession>A0A0F9NZJ0</accession>
<keyword evidence="1" id="KW-0472">Membrane</keyword>
<gene>
    <name evidence="2" type="ORF">LCGC14_1276640</name>
</gene>
<dbReference type="AlphaFoldDB" id="A0A0F9NZJ0"/>
<keyword evidence="1" id="KW-1133">Transmembrane helix</keyword>
<feature type="transmembrane region" description="Helical" evidence="1">
    <location>
        <begin position="6"/>
        <end position="25"/>
    </location>
</feature>
<protein>
    <submittedName>
        <fullName evidence="2">Uncharacterized protein</fullName>
    </submittedName>
</protein>
<dbReference type="EMBL" id="LAZR01007216">
    <property type="protein sequence ID" value="KKM86677.1"/>
    <property type="molecule type" value="Genomic_DNA"/>
</dbReference>
<organism evidence="2">
    <name type="scientific">marine sediment metagenome</name>
    <dbReference type="NCBI Taxonomy" id="412755"/>
    <lineage>
        <taxon>unclassified sequences</taxon>
        <taxon>metagenomes</taxon>
        <taxon>ecological metagenomes</taxon>
    </lineage>
</organism>
<keyword evidence="1" id="KW-0812">Transmembrane</keyword>
<evidence type="ECO:0000313" key="2">
    <source>
        <dbReference type="EMBL" id="KKM86677.1"/>
    </source>
</evidence>
<evidence type="ECO:0000256" key="1">
    <source>
        <dbReference type="SAM" id="Phobius"/>
    </source>
</evidence>
<comment type="caution">
    <text evidence="2">The sequence shown here is derived from an EMBL/GenBank/DDBJ whole genome shotgun (WGS) entry which is preliminary data.</text>
</comment>
<proteinExistence type="predicted"/>
<name>A0A0F9NZJ0_9ZZZZ</name>
<sequence>MTRFENWILGWLIIAEKIVLFFSFARIRPRWGFRYFEKKIEESRWKIFVFIEERERNLNNDTF</sequence>
<reference evidence="2" key="1">
    <citation type="journal article" date="2015" name="Nature">
        <title>Complex archaea that bridge the gap between prokaryotes and eukaryotes.</title>
        <authorList>
            <person name="Spang A."/>
            <person name="Saw J.H."/>
            <person name="Jorgensen S.L."/>
            <person name="Zaremba-Niedzwiedzka K."/>
            <person name="Martijn J."/>
            <person name="Lind A.E."/>
            <person name="van Eijk R."/>
            <person name="Schleper C."/>
            <person name="Guy L."/>
            <person name="Ettema T.J."/>
        </authorList>
    </citation>
    <scope>NUCLEOTIDE SEQUENCE</scope>
</reference>